<evidence type="ECO:0000313" key="3">
    <source>
        <dbReference type="EMBL" id="CEJ74643.1"/>
    </source>
</evidence>
<keyword evidence="1" id="KW-0328">Glycosyltransferase</keyword>
<evidence type="ECO:0000256" key="1">
    <source>
        <dbReference type="ARBA" id="ARBA00022676"/>
    </source>
</evidence>
<keyword evidence="4" id="KW-1185">Reference proteome</keyword>
<dbReference type="GeneID" id="97538357"/>
<proteinExistence type="predicted"/>
<name>A0ABM9RRF4_PARSO</name>
<protein>
    <submittedName>
        <fullName evidence="3">WblI protein</fullName>
    </submittedName>
</protein>
<evidence type="ECO:0000256" key="2">
    <source>
        <dbReference type="ARBA" id="ARBA00022679"/>
    </source>
</evidence>
<accession>A0ABM9RRF4</accession>
<organism evidence="3 4">
    <name type="scientific">Paraclostridium sordellii</name>
    <name type="common">Clostridium sordellii</name>
    <dbReference type="NCBI Taxonomy" id="1505"/>
    <lineage>
        <taxon>Bacteria</taxon>
        <taxon>Bacillati</taxon>
        <taxon>Bacillota</taxon>
        <taxon>Clostridia</taxon>
        <taxon>Peptostreptococcales</taxon>
        <taxon>Peptostreptococcaceae</taxon>
        <taxon>Paraclostridium</taxon>
    </lineage>
</organism>
<sequence length="390" mass="45988">MNKKICYFTIWREDSETVGINMKIKNQVKAFAKLGLESYFCTSSNNYVRLYRFDNISNELKLVREKVLSEKAKYCTEKSTINRKISSSYRLNECLNFLEEMTENYGFNMIYIRRIMPITRKLAYLIKEFSNKEIKVVWEIPTWGSNPKTPYWMLLHLQEEYMYKRLRRSISKIVAICSDNIEKDNILFINNGVDNESIPKRKPATHESINLVCLATFSYWHGYDRLLKGLKEYYDRNKKFFTTVNIYMVGNGNTQELIDLAKEYNIEKYVFFKGVVVGNELNELFNNMDIAIGNLGFFRQGVYSDTSIKIREYCSRGIPFVTALNVNDFPKDFPYILKVPMDESSIDITKIIEFYKNLSNESVLKDMREYALQNLSWETQLKKVLDSISM</sequence>
<dbReference type="PANTHER" id="PTHR12526">
    <property type="entry name" value="GLYCOSYLTRANSFERASE"/>
    <property type="match status" value="1"/>
</dbReference>
<dbReference type="Proteomes" id="UP000032811">
    <property type="component" value="Chromosome 1"/>
</dbReference>
<dbReference type="Gene3D" id="3.40.50.2000">
    <property type="entry name" value="Glycogen Phosphorylase B"/>
    <property type="match status" value="2"/>
</dbReference>
<reference evidence="3 4" key="1">
    <citation type="submission" date="2014-11" db="EMBL/GenBank/DDBJ databases">
        <authorList>
            <person name="Aslett M.A."/>
            <person name="De Silva N."/>
        </authorList>
    </citation>
    <scope>NUCLEOTIDE SEQUENCE [LARGE SCALE GENOMIC DNA]</scope>
    <source>
        <strain evidence="3 4">ATCC9714</strain>
    </source>
</reference>
<evidence type="ECO:0000313" key="4">
    <source>
        <dbReference type="Proteomes" id="UP000032811"/>
    </source>
</evidence>
<dbReference type="RefSeq" id="WP_057545508.1">
    <property type="nucleotide sequence ID" value="NZ_CDNJ01000014.1"/>
</dbReference>
<gene>
    <name evidence="3" type="ORF">ATCC9714_25311</name>
</gene>
<dbReference type="EMBL" id="LN679998">
    <property type="protein sequence ID" value="CEJ74643.1"/>
    <property type="molecule type" value="Genomic_DNA"/>
</dbReference>
<dbReference type="SUPFAM" id="SSF53756">
    <property type="entry name" value="UDP-Glycosyltransferase/glycogen phosphorylase"/>
    <property type="match status" value="1"/>
</dbReference>
<dbReference type="PANTHER" id="PTHR12526:SF629">
    <property type="entry name" value="TEICHURONIC ACID BIOSYNTHESIS GLYCOSYLTRANSFERASE TUAH-RELATED"/>
    <property type="match status" value="1"/>
</dbReference>
<keyword evidence="2" id="KW-0808">Transferase</keyword>